<accession>A0A914RPW5</accession>
<dbReference type="AlphaFoldDB" id="A0A914RPW5"/>
<dbReference type="WBParaSite" id="PEQ_0000397401-mRNA-1">
    <property type="protein sequence ID" value="PEQ_0000397401-mRNA-1"/>
    <property type="gene ID" value="PEQ_0000397401"/>
</dbReference>
<evidence type="ECO:0000313" key="1">
    <source>
        <dbReference type="Proteomes" id="UP000887564"/>
    </source>
</evidence>
<keyword evidence="1" id="KW-1185">Reference proteome</keyword>
<organism evidence="1 2">
    <name type="scientific">Parascaris equorum</name>
    <name type="common">Equine roundworm</name>
    <dbReference type="NCBI Taxonomy" id="6256"/>
    <lineage>
        <taxon>Eukaryota</taxon>
        <taxon>Metazoa</taxon>
        <taxon>Ecdysozoa</taxon>
        <taxon>Nematoda</taxon>
        <taxon>Chromadorea</taxon>
        <taxon>Rhabditida</taxon>
        <taxon>Spirurina</taxon>
        <taxon>Ascaridomorpha</taxon>
        <taxon>Ascaridoidea</taxon>
        <taxon>Ascarididae</taxon>
        <taxon>Parascaris</taxon>
    </lineage>
</organism>
<name>A0A914RPW5_PAREQ</name>
<sequence length="58" mass="6296">MLSRRRGGRLSLRSGVGEWECDAAQSLYSCTTLRPTTGRRVSCLLDDVLLPSAVVTKG</sequence>
<protein>
    <submittedName>
        <fullName evidence="2">Uncharacterized protein</fullName>
    </submittedName>
</protein>
<reference evidence="2" key="1">
    <citation type="submission" date="2022-11" db="UniProtKB">
        <authorList>
            <consortium name="WormBaseParasite"/>
        </authorList>
    </citation>
    <scope>IDENTIFICATION</scope>
</reference>
<proteinExistence type="predicted"/>
<evidence type="ECO:0000313" key="2">
    <source>
        <dbReference type="WBParaSite" id="PEQ_0000397401-mRNA-1"/>
    </source>
</evidence>
<dbReference type="Proteomes" id="UP000887564">
    <property type="component" value="Unplaced"/>
</dbReference>